<proteinExistence type="predicted"/>
<dbReference type="KEGG" id="fph:Fphi_0797"/>
<dbReference type="EMBL" id="CP000937">
    <property type="protein sequence ID" value="ABZ87019.1"/>
    <property type="molecule type" value="Genomic_DNA"/>
</dbReference>
<feature type="domain" description="Response regulatory" evidence="3">
    <location>
        <begin position="4"/>
        <end position="119"/>
    </location>
</feature>
<dbReference type="HOGENOM" id="CLU_1376393_0_0_6"/>
<reference evidence="4" key="1">
    <citation type="submission" date="2009-01" db="EMBL/GenBank/DDBJ databases">
        <title>Complete sequence of chromosome of Francisella philomiragia subsp. philomiragia ATCC 25017.</title>
        <authorList>
            <consortium name="US DOE Joint Genome Institute"/>
            <person name="Copeland A."/>
            <person name="Lucas S."/>
            <person name="Lapidus A."/>
            <person name="Barry K."/>
            <person name="Detter J.C."/>
            <person name="Glavina del Rio T."/>
            <person name="Hammon N."/>
            <person name="Israni S."/>
            <person name="Dalin E."/>
            <person name="Tice H."/>
            <person name="Pitluck S."/>
            <person name="Chain P."/>
            <person name="Malfatti S."/>
            <person name="Shin M."/>
            <person name="Vergez L."/>
            <person name="Schmutz J."/>
            <person name="Larimer F."/>
            <person name="Land M."/>
            <person name="Hauser L."/>
            <person name="Richardson P."/>
        </authorList>
    </citation>
    <scope>NUCLEOTIDE SEQUENCE</scope>
    <source>
        <strain evidence="4">ATCC 25017</strain>
    </source>
</reference>
<dbReference type="GO" id="GO:0000160">
    <property type="term" value="P:phosphorelay signal transduction system"/>
    <property type="evidence" value="ECO:0007669"/>
    <property type="project" value="InterPro"/>
</dbReference>
<dbReference type="InterPro" id="IPR050595">
    <property type="entry name" value="Bact_response_regulator"/>
</dbReference>
<evidence type="ECO:0000256" key="2">
    <source>
        <dbReference type="PROSITE-ProRule" id="PRU00169"/>
    </source>
</evidence>
<dbReference type="InterPro" id="IPR011006">
    <property type="entry name" value="CheY-like_superfamily"/>
</dbReference>
<dbReference type="PANTHER" id="PTHR44591:SF3">
    <property type="entry name" value="RESPONSE REGULATORY DOMAIN-CONTAINING PROTEIN"/>
    <property type="match status" value="1"/>
</dbReference>
<dbReference type="SMART" id="SM00448">
    <property type="entry name" value="REC"/>
    <property type="match status" value="1"/>
</dbReference>
<dbReference type="Pfam" id="PF00072">
    <property type="entry name" value="Response_reg"/>
    <property type="match status" value="1"/>
</dbReference>
<dbReference type="PROSITE" id="PS50110">
    <property type="entry name" value="RESPONSE_REGULATORY"/>
    <property type="match status" value="1"/>
</dbReference>
<organism evidence="4">
    <name type="scientific">Francisella philomiragia subsp. philomiragia (strain ATCC 25017 / CCUG 19701 / FSC 153 / O#319-036)</name>
    <dbReference type="NCBI Taxonomy" id="484022"/>
    <lineage>
        <taxon>Bacteria</taxon>
        <taxon>Pseudomonadati</taxon>
        <taxon>Pseudomonadota</taxon>
        <taxon>Gammaproteobacteria</taxon>
        <taxon>Thiotrichales</taxon>
        <taxon>Francisellaceae</taxon>
        <taxon>Francisella</taxon>
    </lineage>
</organism>
<keyword evidence="1 2" id="KW-0597">Phosphoprotein</keyword>
<sequence>MRKVVHWIDDEIDKLKIIVQQLQKQNIIVRTYNEADEFFKKYHPSPIELILIDYFLDENNMGIDILKRIRQEKIDSRVVVVSGMLDVQSVKNLIFAGASDIIEKNSPITMIREVLKQVELCQAKYQSSKIRMIYNTLTEKQKVVCDGMINRLSTNEIVQVSGLGYSNVRKYKSQIFEIFRDEGYVINTARDISKIFTK</sequence>
<gene>
    <name evidence="4" type="ordered locus">Fphi_0797</name>
</gene>
<dbReference type="SUPFAM" id="SSF52172">
    <property type="entry name" value="CheY-like"/>
    <property type="match status" value="1"/>
</dbReference>
<dbReference type="InterPro" id="IPR001789">
    <property type="entry name" value="Sig_transdc_resp-reg_receiver"/>
</dbReference>
<dbReference type="CDD" id="cd00156">
    <property type="entry name" value="REC"/>
    <property type="match status" value="1"/>
</dbReference>
<dbReference type="PANTHER" id="PTHR44591">
    <property type="entry name" value="STRESS RESPONSE REGULATOR PROTEIN 1"/>
    <property type="match status" value="1"/>
</dbReference>
<dbReference type="Gene3D" id="3.40.50.2300">
    <property type="match status" value="1"/>
</dbReference>
<name>B0TWB1_FRAP2</name>
<accession>B0TWB1</accession>
<dbReference type="eggNOG" id="COG4566">
    <property type="taxonomic scope" value="Bacteria"/>
</dbReference>
<evidence type="ECO:0000259" key="3">
    <source>
        <dbReference type="PROSITE" id="PS50110"/>
    </source>
</evidence>
<feature type="modified residue" description="4-aspartylphosphate" evidence="2">
    <location>
        <position position="53"/>
    </location>
</feature>
<evidence type="ECO:0000313" key="4">
    <source>
        <dbReference type="EMBL" id="ABZ87019.1"/>
    </source>
</evidence>
<evidence type="ECO:0000256" key="1">
    <source>
        <dbReference type="ARBA" id="ARBA00022553"/>
    </source>
</evidence>
<protein>
    <submittedName>
        <fullName evidence="4">Response regulator receiver protein</fullName>
    </submittedName>
</protein>
<dbReference type="AlphaFoldDB" id="B0TWB1"/>